<organism evidence="4 5">
    <name type="scientific">Minwuia thermotolerans</name>
    <dbReference type="NCBI Taxonomy" id="2056226"/>
    <lineage>
        <taxon>Bacteria</taxon>
        <taxon>Pseudomonadati</taxon>
        <taxon>Pseudomonadota</taxon>
        <taxon>Alphaproteobacteria</taxon>
        <taxon>Minwuiales</taxon>
        <taxon>Minwuiaceae</taxon>
        <taxon>Minwuia</taxon>
    </lineage>
</organism>
<dbReference type="SMART" id="SM01008">
    <property type="entry name" value="Ald_Xan_dh_C"/>
    <property type="match status" value="1"/>
</dbReference>
<dbReference type="Proteomes" id="UP000229498">
    <property type="component" value="Unassembled WGS sequence"/>
</dbReference>
<dbReference type="EMBL" id="PHIG01000025">
    <property type="protein sequence ID" value="PJK30538.1"/>
    <property type="molecule type" value="Genomic_DNA"/>
</dbReference>
<dbReference type="PANTHER" id="PTHR11908">
    <property type="entry name" value="XANTHINE DEHYDROGENASE"/>
    <property type="match status" value="1"/>
</dbReference>
<dbReference type="RefSeq" id="WP_109792638.1">
    <property type="nucleotide sequence ID" value="NZ_PHIG01000025.1"/>
</dbReference>
<dbReference type="Gene3D" id="3.90.1170.50">
    <property type="entry name" value="Aldehyde oxidase/xanthine dehydrogenase, a/b hammerhead"/>
    <property type="match status" value="1"/>
</dbReference>
<evidence type="ECO:0000313" key="4">
    <source>
        <dbReference type="EMBL" id="PJK30538.1"/>
    </source>
</evidence>
<dbReference type="InterPro" id="IPR046867">
    <property type="entry name" value="AldOxase/xan_DH_MoCoBD2"/>
</dbReference>
<evidence type="ECO:0000259" key="3">
    <source>
        <dbReference type="SMART" id="SM01008"/>
    </source>
</evidence>
<keyword evidence="2" id="KW-0560">Oxidoreductase</keyword>
<dbReference type="AlphaFoldDB" id="A0A2M9G4B4"/>
<dbReference type="GO" id="GO:0005506">
    <property type="term" value="F:iron ion binding"/>
    <property type="evidence" value="ECO:0007669"/>
    <property type="project" value="InterPro"/>
</dbReference>
<dbReference type="Pfam" id="PF01315">
    <property type="entry name" value="Ald_Xan_dh_C"/>
    <property type="match status" value="1"/>
</dbReference>
<dbReference type="InterPro" id="IPR008274">
    <property type="entry name" value="AldOxase/xan_DH_MoCoBD1"/>
</dbReference>
<reference evidence="4 5" key="1">
    <citation type="submission" date="2017-11" db="EMBL/GenBank/DDBJ databases">
        <title>Draft genome sequence of Rhizobiales bacterium SY3-13.</title>
        <authorList>
            <person name="Sun C."/>
        </authorList>
    </citation>
    <scope>NUCLEOTIDE SEQUENCE [LARGE SCALE GENOMIC DNA]</scope>
    <source>
        <strain evidence="4 5">SY3-13</strain>
    </source>
</reference>
<feature type="domain" description="Aldehyde oxidase/xanthine dehydrogenase a/b hammerhead" evidence="3">
    <location>
        <begin position="19"/>
        <end position="139"/>
    </location>
</feature>
<dbReference type="PANTHER" id="PTHR11908:SF132">
    <property type="entry name" value="ALDEHYDE OXIDASE 1-RELATED"/>
    <property type="match status" value="1"/>
</dbReference>
<evidence type="ECO:0000313" key="5">
    <source>
        <dbReference type="Proteomes" id="UP000229498"/>
    </source>
</evidence>
<keyword evidence="1" id="KW-0500">Molybdenum</keyword>
<dbReference type="OrthoDB" id="9758509at2"/>
<evidence type="ECO:0000256" key="1">
    <source>
        <dbReference type="ARBA" id="ARBA00022505"/>
    </source>
</evidence>
<dbReference type="Pfam" id="PF20256">
    <property type="entry name" value="MoCoBD_2"/>
    <property type="match status" value="1"/>
</dbReference>
<dbReference type="SUPFAM" id="SSF54665">
    <property type="entry name" value="CO dehydrogenase molybdoprotein N-domain-like"/>
    <property type="match status" value="1"/>
</dbReference>
<proteinExistence type="predicted"/>
<dbReference type="InterPro" id="IPR000674">
    <property type="entry name" value="Ald_Oxase/Xan_DH_a/b"/>
</dbReference>
<sequence length="770" mass="82865">MKFGIGDGPRRVEDPVLVRGQGRYTDDVHVEGALKGHVFRSPVAHATITKLDVEAARSAPGVVAVLTGEELTQDDVKPLACLTDIRNGDGSKHPKPPRHILAKEKVRHVGEPVAFIVAETLAQARDAADLIEFDFDELPVATGTYEATLDGAPQVWEEAPNNVILDYEKGDKEEVAAIFDKAAKVSKVRIVNNRLVCNAMEPRAAVAEVKPGDGKITLYVPSQGPAMQMQQLSAMLGIDMKNLRLVTGHVGGGFGTKAFLYPEACLTLWAAKRLGRSVRWTGDRGEMFVSDSQGRDHVTFVEVAMDEQNRFQALRATTYAALGAYLANFAPFIPTDACAGMYTGLYKIPKMYLNVKGVMTNTVPTDAYRGAGRPEAAYMIERLVEQAAKDAGISSDEIRRINFPDADEMPHTMGLGDVIDSGDFTGLMEDAMKDADWAGFAERRKQSEARGRLRGIGMATYVERCGGGAGVPARISFEEKGKVRIYSGGLDSGQGHAVSYAQILSQKLGIDAEDIELIQGDTDRTPPGFTGGSKSIPVGGASVLDAAEAALEKGRKVAAKMLETAEVDIEYADGRFSVAGTDRGMSLYEVAEAAKDPANLPEGVEPGLDNEQNHNNEKPTFPNGCHICEVEVDPQTGQVELLDYTVVDDFGVTLNPILLEGQVHGGIVQGVGQAWHEHTVYDEETGQLLSGSFMDYQMPRAEDFPPIRFRTRNVRCTTNPLGVKGAGEAGAIGAPPAFVNAVRNAVDGKGNLEGLEMPLTPVKVWTALHG</sequence>
<dbReference type="InterPro" id="IPR037165">
    <property type="entry name" value="AldOxase/xan_DH_Mopterin-bd_sf"/>
</dbReference>
<dbReference type="Gene3D" id="3.30.365.10">
    <property type="entry name" value="Aldehyde oxidase/xanthine dehydrogenase, molybdopterin binding domain"/>
    <property type="match status" value="4"/>
</dbReference>
<evidence type="ECO:0000256" key="2">
    <source>
        <dbReference type="ARBA" id="ARBA00023002"/>
    </source>
</evidence>
<dbReference type="SUPFAM" id="SSF56003">
    <property type="entry name" value="Molybdenum cofactor-binding domain"/>
    <property type="match status" value="1"/>
</dbReference>
<keyword evidence="5" id="KW-1185">Reference proteome</keyword>
<dbReference type="Pfam" id="PF02738">
    <property type="entry name" value="MoCoBD_1"/>
    <property type="match status" value="1"/>
</dbReference>
<dbReference type="InterPro" id="IPR016208">
    <property type="entry name" value="Ald_Oxase/xanthine_DH-like"/>
</dbReference>
<protein>
    <submittedName>
        <fullName evidence="4">Carbon monoxide dehydrogenase</fullName>
    </submittedName>
</protein>
<dbReference type="GO" id="GO:0016491">
    <property type="term" value="F:oxidoreductase activity"/>
    <property type="evidence" value="ECO:0007669"/>
    <property type="project" value="UniProtKB-KW"/>
</dbReference>
<gene>
    <name evidence="4" type="ORF">CVT23_06235</name>
</gene>
<accession>A0A2M9G4B4</accession>
<dbReference type="InterPro" id="IPR036856">
    <property type="entry name" value="Ald_Oxase/Xan_DH_a/b_sf"/>
</dbReference>
<name>A0A2M9G4B4_9PROT</name>
<comment type="caution">
    <text evidence="4">The sequence shown here is derived from an EMBL/GenBank/DDBJ whole genome shotgun (WGS) entry which is preliminary data.</text>
</comment>